<name>A0A177MJ96_METMH</name>
<evidence type="ECO:0000313" key="2">
    <source>
        <dbReference type="Proteomes" id="UP000078090"/>
    </source>
</evidence>
<organism evidence="1 2">
    <name type="scientific">Methylomonas methanica</name>
    <dbReference type="NCBI Taxonomy" id="421"/>
    <lineage>
        <taxon>Bacteria</taxon>
        <taxon>Pseudomonadati</taxon>
        <taxon>Pseudomonadota</taxon>
        <taxon>Gammaproteobacteria</taxon>
        <taxon>Methylococcales</taxon>
        <taxon>Methylococcaceae</taxon>
        <taxon>Methylomonas</taxon>
    </lineage>
</organism>
<dbReference type="AlphaFoldDB" id="A0A177MJ96"/>
<sequence length="344" mass="39753">MFSFFLANTDEAREQLSNTFDFWDSVPRYSVSRQQMDKLVKEKGHLPLFETTFQYHKTPVTVQIQPVQVKTEVINKQTGEKTETINHYYPSASEELVEDALRKIATEQSTAFVDEDNKSFGVNFTLNQLRKELKRRGHTRSYQQIMLSLEIMANSRIRIEGDISLELSGKKFIGFFNELTTVSRKQLEADPNTKCRVVFNPWINRAIRELHYRQFNYGLMMSHKAQLSRWLHKQLALKYTFASLVHPFKMHYSTIKRDSGLLAAYGRERKAIEAVDEAFQELQDTGVLQSFKKEVVSGARGRIEDVVYVLTATMAFTSAMKAANKRLSINTENAKTSKLPVKNR</sequence>
<evidence type="ECO:0000313" key="1">
    <source>
        <dbReference type="EMBL" id="OAI04899.1"/>
    </source>
</evidence>
<gene>
    <name evidence="1" type="ORF">A1332_13820</name>
</gene>
<evidence type="ECO:0008006" key="3">
    <source>
        <dbReference type="Google" id="ProtNLM"/>
    </source>
</evidence>
<accession>A0A177MJ96</accession>
<comment type="caution">
    <text evidence="1">The sequence shown here is derived from an EMBL/GenBank/DDBJ whole genome shotgun (WGS) entry which is preliminary data.</text>
</comment>
<proteinExistence type="predicted"/>
<dbReference type="Proteomes" id="UP000078090">
    <property type="component" value="Unassembled WGS sequence"/>
</dbReference>
<reference evidence="1 2" key="1">
    <citation type="submission" date="2016-03" db="EMBL/GenBank/DDBJ databases">
        <authorList>
            <person name="Ploux O."/>
        </authorList>
    </citation>
    <scope>NUCLEOTIDE SEQUENCE [LARGE SCALE GENOMIC DNA]</scope>
    <source>
        <strain evidence="1 2">R-45363</strain>
    </source>
</reference>
<dbReference type="EMBL" id="LUUG01000069">
    <property type="protein sequence ID" value="OAI04899.1"/>
    <property type="molecule type" value="Genomic_DNA"/>
</dbReference>
<protein>
    <recommendedName>
        <fullName evidence="3">Replication protein</fullName>
    </recommendedName>
</protein>